<dbReference type="RefSeq" id="XP_003721845.1">
    <property type="nucleotide sequence ID" value="XM_003721797.1"/>
</dbReference>
<dbReference type="VEuPathDB" id="TriTrypDB:LmjF.27.0390"/>
<dbReference type="InterPro" id="IPR007241">
    <property type="entry name" value="Autophagy-rel_prot_9"/>
</dbReference>
<keyword evidence="8 10" id="KW-0445">Lipid transport</keyword>
<dbReference type="Proteomes" id="UP000000542">
    <property type="component" value="Chromosome 27"/>
</dbReference>
<evidence type="ECO:0000256" key="6">
    <source>
        <dbReference type="ARBA" id="ARBA00022989"/>
    </source>
</evidence>
<dbReference type="GO" id="GO:0034045">
    <property type="term" value="C:phagophore assembly site membrane"/>
    <property type="evidence" value="ECO:0007669"/>
    <property type="project" value="UniProtKB-SubCell"/>
</dbReference>
<feature type="transmembrane region" description="Helical" evidence="10">
    <location>
        <begin position="540"/>
        <end position="563"/>
    </location>
</feature>
<dbReference type="GO" id="GO:0000423">
    <property type="term" value="P:mitophagy"/>
    <property type="evidence" value="ECO:0000318"/>
    <property type="project" value="GO_Central"/>
</dbReference>
<dbReference type="GO" id="GO:0005776">
    <property type="term" value="C:autophagosome"/>
    <property type="evidence" value="ECO:0000318"/>
    <property type="project" value="GO_Central"/>
</dbReference>
<reference evidence="12 13" key="1">
    <citation type="journal article" date="2005" name="Science">
        <title>The genome of the kinetoplastid parasite, Leishmania major.</title>
        <authorList>
            <person name="Ivens A.C."/>
            <person name="Peacock C.S."/>
            <person name="Worthey E.A."/>
            <person name="Murphy L."/>
            <person name="Aggarwal G."/>
            <person name="Berriman M."/>
            <person name="Sisk E."/>
            <person name="Rajandream M.A."/>
            <person name="Adlem E."/>
            <person name="Aert R."/>
            <person name="Anupama A."/>
            <person name="Apostolou Z."/>
            <person name="Attipoe P."/>
            <person name="Bason N."/>
            <person name="Bauser C."/>
            <person name="Beck A."/>
            <person name="Beverley S.M."/>
            <person name="Bianchettin G."/>
            <person name="Borzym K."/>
            <person name="Bothe G."/>
            <person name="Bruschi C.V."/>
            <person name="Collins M."/>
            <person name="Cadag E."/>
            <person name="Ciarloni L."/>
            <person name="Clayton C."/>
            <person name="Coulson R.M."/>
            <person name="Cronin A."/>
            <person name="Cruz A.K."/>
            <person name="Davies R.M."/>
            <person name="De Gaudenzi J."/>
            <person name="Dobson D.E."/>
            <person name="Duesterhoeft A."/>
            <person name="Fazelina G."/>
            <person name="Fosker N."/>
            <person name="Frasch A.C."/>
            <person name="Fraser A."/>
            <person name="Fuchs M."/>
            <person name="Gabel C."/>
            <person name="Goble A."/>
            <person name="Goffeau A."/>
            <person name="Harris D."/>
            <person name="Hertz-Fowler C."/>
            <person name="Hilbert H."/>
            <person name="Horn D."/>
            <person name="Huang Y."/>
            <person name="Klages S."/>
            <person name="Knights A."/>
            <person name="Kube M."/>
            <person name="Larke N."/>
            <person name="Litvin L."/>
            <person name="Lord A."/>
            <person name="Louie T."/>
            <person name="Marra M."/>
            <person name="Masuy D."/>
            <person name="Matthews K."/>
            <person name="Michaeli S."/>
            <person name="Mottram J.C."/>
            <person name="Muller-Auer S."/>
            <person name="Munden H."/>
            <person name="Nelson S."/>
            <person name="Norbertczak H."/>
            <person name="Oliver K."/>
            <person name="O'neil S."/>
            <person name="Pentony M."/>
            <person name="Pohl T.M."/>
            <person name="Price C."/>
            <person name="Purnelle B."/>
            <person name="Quail M.A."/>
            <person name="Rabbinowitsch E."/>
            <person name="Reinhardt R."/>
            <person name="Rieger M."/>
            <person name="Rinta J."/>
            <person name="Robben J."/>
            <person name="Robertson L."/>
            <person name="Ruiz J.C."/>
            <person name="Rutter S."/>
            <person name="Saunders D."/>
            <person name="Schafer M."/>
            <person name="Schein J."/>
            <person name="Schwartz D.C."/>
            <person name="Seeger K."/>
            <person name="Seyler A."/>
            <person name="Sharp S."/>
            <person name="Shin H."/>
            <person name="Sivam D."/>
            <person name="Squares R."/>
            <person name="Squares S."/>
            <person name="Tosato V."/>
            <person name="Vogt C."/>
            <person name="Volckaert G."/>
            <person name="Wambutt R."/>
            <person name="Warren T."/>
            <person name="Wedler H."/>
            <person name="Woodward J."/>
            <person name="Zhou S."/>
            <person name="Zimmermann W."/>
            <person name="Smith D.F."/>
            <person name="Blackwell J.M."/>
            <person name="Stuart K.D."/>
            <person name="Barrell B."/>
            <person name="Myler P.J."/>
        </authorList>
    </citation>
    <scope>NUCLEOTIDE SEQUENCE [LARGE SCALE GENOMIC DNA]</scope>
    <source>
        <strain evidence="13">MHOM/IL/81/Friedlin</strain>
    </source>
</reference>
<dbReference type="VEuPathDB" id="TriTrypDB:LMJLV39_270008900"/>
<evidence type="ECO:0000256" key="1">
    <source>
        <dbReference type="ARBA" id="ARBA00004511"/>
    </source>
</evidence>
<evidence type="ECO:0000256" key="11">
    <source>
        <dbReference type="SAM" id="MobiDB-lite"/>
    </source>
</evidence>
<evidence type="ECO:0000256" key="9">
    <source>
        <dbReference type="ARBA" id="ARBA00023136"/>
    </source>
</evidence>
<evidence type="ECO:0000256" key="5">
    <source>
        <dbReference type="ARBA" id="ARBA00022692"/>
    </source>
</evidence>
<keyword evidence="5 10" id="KW-0812">Transmembrane</keyword>
<dbReference type="GeneID" id="12982630"/>
<feature type="transmembrane region" description="Helical" evidence="10">
    <location>
        <begin position="79"/>
        <end position="101"/>
    </location>
</feature>
<evidence type="ECO:0000256" key="8">
    <source>
        <dbReference type="ARBA" id="ARBA00023055"/>
    </source>
</evidence>
<organism evidence="12 13">
    <name type="scientific">Leishmania major</name>
    <dbReference type="NCBI Taxonomy" id="5664"/>
    <lineage>
        <taxon>Eukaryota</taxon>
        <taxon>Discoba</taxon>
        <taxon>Euglenozoa</taxon>
        <taxon>Kinetoplastea</taxon>
        <taxon>Metakinetoplastina</taxon>
        <taxon>Trypanosomatida</taxon>
        <taxon>Trypanosomatidae</taxon>
        <taxon>Leishmaniinae</taxon>
        <taxon>Leishmania</taxon>
    </lineage>
</organism>
<evidence type="ECO:0000256" key="7">
    <source>
        <dbReference type="ARBA" id="ARBA00023006"/>
    </source>
</evidence>
<dbReference type="Pfam" id="PF04109">
    <property type="entry name" value="ATG9"/>
    <property type="match status" value="1"/>
</dbReference>
<dbReference type="GO" id="GO:0005737">
    <property type="term" value="C:cytoplasm"/>
    <property type="evidence" value="ECO:0000266"/>
    <property type="project" value="GeneDB"/>
</dbReference>
<feature type="transmembrane region" description="Helical" evidence="10">
    <location>
        <begin position="429"/>
        <end position="449"/>
    </location>
</feature>
<feature type="compositionally biased region" description="Polar residues" evidence="11">
    <location>
        <begin position="686"/>
        <end position="698"/>
    </location>
</feature>
<dbReference type="HOGENOM" id="CLU_328033_0_0_1"/>
<dbReference type="KEGG" id="lma:LMJF_27_0390"/>
<dbReference type="VEuPathDB" id="TriTrypDB:LMJSD75_270008900"/>
<dbReference type="PANTHER" id="PTHR13038">
    <property type="entry name" value="APG9 AUTOPHAGY 9"/>
    <property type="match status" value="1"/>
</dbReference>
<feature type="region of interest" description="Disordered" evidence="11">
    <location>
        <begin position="670"/>
        <end position="698"/>
    </location>
</feature>
<dbReference type="STRING" id="5664.E9AD16"/>
<comment type="subcellular location">
    <subcellularLocation>
        <location evidence="1 10">Preautophagosomal structure membrane</location>
        <topology evidence="1 10">Multi-pass membrane protein</topology>
    </subcellularLocation>
</comment>
<accession>E9AD16</accession>
<dbReference type="VEuPathDB" id="TriTrypDB:LMJFC_270009300"/>
<feature type="transmembrane region" description="Helical" evidence="10">
    <location>
        <begin position="49"/>
        <end position="67"/>
    </location>
</feature>
<name>E9AD16_LEIMA</name>
<dbReference type="GO" id="GO:0006869">
    <property type="term" value="P:lipid transport"/>
    <property type="evidence" value="ECO:0007669"/>
    <property type="project" value="UniProtKB-KW"/>
</dbReference>
<protein>
    <recommendedName>
        <fullName evidence="3 10">Autophagy-related protein 9</fullName>
    </recommendedName>
</protein>
<dbReference type="AlphaFoldDB" id="E9AD16"/>
<keyword evidence="9 10" id="KW-0472">Membrane</keyword>
<dbReference type="PANTHER" id="PTHR13038:SF10">
    <property type="entry name" value="AUTOPHAGY-RELATED PROTEIN 9"/>
    <property type="match status" value="1"/>
</dbReference>
<proteinExistence type="inferred from homology"/>
<dbReference type="InParanoid" id="E9AD16"/>
<evidence type="ECO:0000313" key="12">
    <source>
        <dbReference type="EMBL" id="CBZ12099.1"/>
    </source>
</evidence>
<keyword evidence="7 10" id="KW-0072">Autophagy</keyword>
<reference evidence="12 13" key="2">
    <citation type="journal article" date="2011" name="Genome Res.">
        <title>Chromosome and gene copy number variation allow major structural change between species and strains of Leishmania.</title>
        <authorList>
            <person name="Rogers M.B."/>
            <person name="Hilley J.D."/>
            <person name="Dickens N.J."/>
            <person name="Wilkes J."/>
            <person name="Bates P.A."/>
            <person name="Depledge D.P."/>
            <person name="Harris D."/>
            <person name="Her Y."/>
            <person name="Herzyk P."/>
            <person name="Imamura H."/>
            <person name="Otto T.D."/>
            <person name="Sanders M."/>
            <person name="Seeger K."/>
            <person name="Dujardin J.C."/>
            <person name="Berriman M."/>
            <person name="Smith D.F."/>
            <person name="Hertz-Fowler C."/>
            <person name="Mottram J.C."/>
        </authorList>
    </citation>
    <scope>NUCLEOTIDE SEQUENCE [LARGE SCALE GENOMIC DNA]</scope>
    <source>
        <strain evidence="13">MHOM/IL/81/Friedlin</strain>
    </source>
</reference>
<dbReference type="GO" id="GO:0000407">
    <property type="term" value="C:phagophore assembly site"/>
    <property type="evidence" value="ECO:0000318"/>
    <property type="project" value="GO_Central"/>
</dbReference>
<comment type="similarity">
    <text evidence="2 10">Belongs to the ATG9 family.</text>
</comment>
<sequence>MMRPYSLPLPSPFLSALSTSPTLHSCGFPLPAKRPFATTSEKHFLTVHSLYYLTAAVCFAVSASLLFPRSCVRVRQHPGRPLAVGGFVPLLYVCLLVGSLGECVTCDARARAAPRRRLTLLSALLHPPGPIRPSPSRLKGSFSCLTIMAWQLRASVLRVPRFTLRFAGSGRIEDMRLFTQTLYTYWYHKGFWGATVASAVDFLNTFVLFIVAVIFTMRFDWAVALSCVESECAAHPLVRGLHAPYIFCSTFWGHLWGFIFLTSTVGSCAYELALFVETYYLQYEVEEVAREAGVDTGFLTPLHRWRYHLQRGLDGRAGHEFIGLCGGDAIALSTAGWGEFLETICAAVGRSGSVKFGAPGDPLDPLRAVQGLMQLENYLIALHEADALRGTALQYVSPSVIRTLIDSMFDAFRTVESRRKCVWAVRSTMVTYAVLYGAGFFFFCVYVTLKVLVKNAAQVKVNYWALSQRMWTTEAQWRFRLYNEVEHLHACRLRAGSEVAERMVDRLRVSNSVSRLVRRVSSTCVFVTAILSFLNPALLIGSSIGGLTLVWWLTLALMLYACAPEVDPREREYAYITDLERLVDSIHYDTAEWFHSADAFYEHITTTFFKNRLLVVVTGLLESLALPVLLVYALGDGSVEALVEFVLQHSTTVDGVGSIAVGSDWSSSSLSRTPSGEHDSGGFNHASASTQSKDADTSATLLGKPAAATGFAHKRAEKVQLSVASFAAVYSEWTLRHIDGPTGRESPASCQDAALNDFLRQLSLRVRKAAITHAASVASSDELMISRDSLAPSKSVRSERRFMVPREAAEQRIDGADCETSGLPAFAAGSTTAHEREQLFVSQVSSSRHAFHFSRTTQLPLNRREAADYGTEKGGAL</sequence>
<dbReference type="GO" id="GO:0061709">
    <property type="term" value="P:reticulophagy"/>
    <property type="evidence" value="ECO:0000318"/>
    <property type="project" value="GO_Central"/>
</dbReference>
<keyword evidence="13" id="KW-1185">Reference proteome</keyword>
<evidence type="ECO:0000256" key="3">
    <source>
        <dbReference type="ARBA" id="ARBA00018074"/>
    </source>
</evidence>
<dbReference type="GO" id="GO:0034727">
    <property type="term" value="P:piecemeal microautophagy of the nucleus"/>
    <property type="evidence" value="ECO:0000318"/>
    <property type="project" value="GO_Central"/>
</dbReference>
<keyword evidence="4 10" id="KW-0813">Transport</keyword>
<keyword evidence="6 10" id="KW-1133">Transmembrane helix</keyword>
<feature type="transmembrane region" description="Helical" evidence="10">
    <location>
        <begin position="613"/>
        <end position="635"/>
    </location>
</feature>
<evidence type="ECO:0000256" key="2">
    <source>
        <dbReference type="ARBA" id="ARBA00006185"/>
    </source>
</evidence>
<evidence type="ECO:0000256" key="10">
    <source>
        <dbReference type="RuleBase" id="RU364027"/>
    </source>
</evidence>
<evidence type="ECO:0000256" key="4">
    <source>
        <dbReference type="ARBA" id="ARBA00022448"/>
    </source>
</evidence>
<dbReference type="eggNOG" id="KOG2173">
    <property type="taxonomic scope" value="Eukaryota"/>
</dbReference>
<dbReference type="EMBL" id="FR796423">
    <property type="protein sequence ID" value="CBZ12099.1"/>
    <property type="molecule type" value="Genomic_DNA"/>
</dbReference>
<evidence type="ECO:0000313" key="13">
    <source>
        <dbReference type="Proteomes" id="UP000000542"/>
    </source>
</evidence>
<gene>
    <name evidence="12" type="ORF">LMJF_27_0390</name>
</gene>
<comment type="function">
    <text evidence="10">Phospholipid scramblase involved in autophagy. Cycles between the preautophagosomal structure/phagophore assembly site (PAS) and the cytoplasmic vesicle pool and supplies membrane for the growing autophagosome. Lipid scramblase activity plays a key role in preautophagosomal structure/phagophore assembly by distributing the phospholipids that arrive through ATG2 from the cytoplasmic to the luminal leaflet of the bilayer, thereby driving autophagosomal membrane expansion.</text>
</comment>
<dbReference type="GO" id="GO:0034497">
    <property type="term" value="P:protein localization to phagophore assembly site"/>
    <property type="evidence" value="ECO:0000318"/>
    <property type="project" value="GO_Central"/>
</dbReference>